<proteinExistence type="predicted"/>
<gene>
    <name evidence="1" type="ORF">NM208_g6026</name>
</gene>
<reference evidence="1" key="1">
    <citation type="submission" date="2022-08" db="EMBL/GenBank/DDBJ databases">
        <title>Genome Sequence of Fusarium decemcellulare.</title>
        <authorList>
            <person name="Buettner E."/>
        </authorList>
    </citation>
    <scope>NUCLEOTIDE SEQUENCE</scope>
    <source>
        <strain evidence="1">Babe19</strain>
    </source>
</reference>
<sequence length="644" mass="73151">MEDSQQFDYRHHQLPSSATHIRLLKLHPPGSATTPESPDSQFHSPLACSLTVTPVSNAGAYKAVSYTWGTAERTSSLDISGVSFPITRALDTALRYLRSGQEPMTLWVDQICIDQTNHAEKADQVLLMSHVYMKAEQVLVWLGPSAGRSDELMDLWQRAGQQALDLGIDKLFTKDSSSALQDIMNDPASDHPLAKRYHELVDSVRPDFEDLLQAMIDWNDRFWFRRVWTVQEFCLCPNTVFVCGYKVVQVELVQLACNIFTSAMKKSIRSRPVADKGFQELVYKAQCHRTGPLLSTRKRRQDFNKGLGPGDELFYLLRKLFVQSDTMVTRNRDRIYGILGLAVDAEKLAIRPDYMSEDPGPIFTSVARKMIEHGRVEILSFSQFPKEDDLNHLPSWVPDWRPFLEPSYYTIFEGAEDHLLAASASTNVSLEPNQDPDVLSIRGYLVDTIEEVGDTWHASDAHVLRHKLLNDIVDFCSRSAIKNEPIYDNPGRRAEAVWRVPVGDLYWTQDTDHTRASRPRTENEYHDCIFILDLLAVWESMSPEERKTRFSEFDSRRFPSGSYQNNMNIMNGKKPYLTKKGYVGMCPEPAAEGDVVVVLKGGRLPYILRPGGDGNFAFIGEAYCDGVMDGEILQRSQEEVFCIR</sequence>
<comment type="caution">
    <text evidence="1">The sequence shown here is derived from an EMBL/GenBank/DDBJ whole genome shotgun (WGS) entry which is preliminary data.</text>
</comment>
<evidence type="ECO:0000313" key="1">
    <source>
        <dbReference type="EMBL" id="KAJ3538168.1"/>
    </source>
</evidence>
<accession>A0ACC1SEM9</accession>
<dbReference type="Proteomes" id="UP001148629">
    <property type="component" value="Unassembled WGS sequence"/>
</dbReference>
<protein>
    <submittedName>
        <fullName evidence="1">Uncharacterized protein</fullName>
    </submittedName>
</protein>
<name>A0ACC1SEM9_9HYPO</name>
<evidence type="ECO:0000313" key="2">
    <source>
        <dbReference type="Proteomes" id="UP001148629"/>
    </source>
</evidence>
<organism evidence="1 2">
    <name type="scientific">Fusarium decemcellulare</name>
    <dbReference type="NCBI Taxonomy" id="57161"/>
    <lineage>
        <taxon>Eukaryota</taxon>
        <taxon>Fungi</taxon>
        <taxon>Dikarya</taxon>
        <taxon>Ascomycota</taxon>
        <taxon>Pezizomycotina</taxon>
        <taxon>Sordariomycetes</taxon>
        <taxon>Hypocreomycetidae</taxon>
        <taxon>Hypocreales</taxon>
        <taxon>Nectriaceae</taxon>
        <taxon>Fusarium</taxon>
        <taxon>Fusarium decemcellulare species complex</taxon>
    </lineage>
</organism>
<dbReference type="EMBL" id="JANRMS010000537">
    <property type="protein sequence ID" value="KAJ3538168.1"/>
    <property type="molecule type" value="Genomic_DNA"/>
</dbReference>
<keyword evidence="2" id="KW-1185">Reference proteome</keyword>